<dbReference type="SUPFAM" id="SSF103473">
    <property type="entry name" value="MFS general substrate transporter"/>
    <property type="match status" value="1"/>
</dbReference>
<dbReference type="STRING" id="201973.SAMN04488025_101127"/>
<feature type="domain" description="Major facilitator superfamily (MFS) profile" evidence="8">
    <location>
        <begin position="216"/>
        <end position="409"/>
    </location>
</feature>
<dbReference type="Proteomes" id="UP000198661">
    <property type="component" value="Unassembled WGS sequence"/>
</dbReference>
<keyword evidence="6 7" id="KW-0472">Membrane</keyword>
<feature type="transmembrane region" description="Helical" evidence="7">
    <location>
        <begin position="102"/>
        <end position="122"/>
    </location>
</feature>
<dbReference type="OrthoDB" id="2942684at2"/>
<dbReference type="InterPro" id="IPR011701">
    <property type="entry name" value="MFS"/>
</dbReference>
<evidence type="ECO:0000256" key="3">
    <source>
        <dbReference type="ARBA" id="ARBA00022475"/>
    </source>
</evidence>
<keyword evidence="3" id="KW-1003">Cell membrane</keyword>
<keyword evidence="5 7" id="KW-1133">Transmembrane helix</keyword>
<feature type="transmembrane region" description="Helical" evidence="7">
    <location>
        <begin position="309"/>
        <end position="329"/>
    </location>
</feature>
<feature type="transmembrane region" description="Helical" evidence="7">
    <location>
        <begin position="12"/>
        <end position="34"/>
    </location>
</feature>
<feature type="transmembrane region" description="Helical" evidence="7">
    <location>
        <begin position="165"/>
        <end position="186"/>
    </location>
</feature>
<evidence type="ECO:0000256" key="2">
    <source>
        <dbReference type="ARBA" id="ARBA00022448"/>
    </source>
</evidence>
<sequence>MQRLLSNRVFRLVMVSDFLQHTAIWIRNMALLFYVMERTGGDPVAVALLTVAEYVPIFVFSVIGGVLADRWNPKRTMIAGDLMSAASVGVILWLLTKGWWEAVYVATFVSAVVSQFSQPSSARIFKRHVPDGDVSAAVGLSQSLISLFLIGGPVLGTWVYQNFGLFFSLEAILCLFLFSAGILTLLPHDRGREDRGETSLSYELAAGLRFIRSNKVLVRLMIAFAVIGAGVGLIQPLEVFIVTHRLGLPKETVQWFHAAEGMGMLMGGALGAVIAGRMEGRAMLSAGILFLSLSAVGEALSGWPLLTWGFRFTGGFFLAFINISVGTFIIRRIPEAMVGRVNGLVTPIFTGTLLVGSALSGWLMVWIGLIPVMLAAAAVIALALFPSAGVRVGAHLEETSVASPQTRSE</sequence>
<dbReference type="InterPro" id="IPR036259">
    <property type="entry name" value="MFS_trans_sf"/>
</dbReference>
<dbReference type="CDD" id="cd06173">
    <property type="entry name" value="MFS_MefA_like"/>
    <property type="match status" value="1"/>
</dbReference>
<dbReference type="GO" id="GO:0022857">
    <property type="term" value="F:transmembrane transporter activity"/>
    <property type="evidence" value="ECO:0007669"/>
    <property type="project" value="InterPro"/>
</dbReference>
<keyword evidence="4 7" id="KW-0812">Transmembrane</keyword>
<dbReference type="InterPro" id="IPR020846">
    <property type="entry name" value="MFS_dom"/>
</dbReference>
<feature type="transmembrane region" description="Helical" evidence="7">
    <location>
        <begin position="282"/>
        <end position="303"/>
    </location>
</feature>
<dbReference type="PROSITE" id="PS50850">
    <property type="entry name" value="MFS"/>
    <property type="match status" value="1"/>
</dbReference>
<name>A0A1I2KDB3_9BACL</name>
<dbReference type="AlphaFoldDB" id="A0A1I2KDB3"/>
<dbReference type="Pfam" id="PF07690">
    <property type="entry name" value="MFS_1"/>
    <property type="match status" value="1"/>
</dbReference>
<evidence type="ECO:0000259" key="8">
    <source>
        <dbReference type="PROSITE" id="PS50850"/>
    </source>
</evidence>
<organism evidence="9 10">
    <name type="scientific">Planifilum fulgidum</name>
    <dbReference type="NCBI Taxonomy" id="201973"/>
    <lineage>
        <taxon>Bacteria</taxon>
        <taxon>Bacillati</taxon>
        <taxon>Bacillota</taxon>
        <taxon>Bacilli</taxon>
        <taxon>Bacillales</taxon>
        <taxon>Thermoactinomycetaceae</taxon>
        <taxon>Planifilum</taxon>
    </lineage>
</organism>
<dbReference type="PANTHER" id="PTHR43266:SF8">
    <property type="entry name" value="MACROLIDE-EFFLUX PROTEIN"/>
    <property type="match status" value="1"/>
</dbReference>
<feature type="transmembrane region" description="Helical" evidence="7">
    <location>
        <begin position="341"/>
        <end position="359"/>
    </location>
</feature>
<keyword evidence="2" id="KW-0813">Transport</keyword>
<evidence type="ECO:0000313" key="9">
    <source>
        <dbReference type="EMBL" id="SFF64200.1"/>
    </source>
</evidence>
<evidence type="ECO:0000256" key="6">
    <source>
        <dbReference type="ARBA" id="ARBA00023136"/>
    </source>
</evidence>
<reference evidence="9 10" key="1">
    <citation type="submission" date="2016-10" db="EMBL/GenBank/DDBJ databases">
        <authorList>
            <person name="de Groot N.N."/>
        </authorList>
    </citation>
    <scope>NUCLEOTIDE SEQUENCE [LARGE SCALE GENOMIC DNA]</scope>
    <source>
        <strain evidence="9 10">DSM 44945</strain>
    </source>
</reference>
<comment type="subcellular location">
    <subcellularLocation>
        <location evidence="1">Cell membrane</location>
        <topology evidence="1">Multi-pass membrane protein</topology>
    </subcellularLocation>
</comment>
<evidence type="ECO:0000313" key="10">
    <source>
        <dbReference type="Proteomes" id="UP000198661"/>
    </source>
</evidence>
<feature type="transmembrane region" description="Helical" evidence="7">
    <location>
        <begin position="365"/>
        <end position="385"/>
    </location>
</feature>
<dbReference type="GO" id="GO:0005886">
    <property type="term" value="C:plasma membrane"/>
    <property type="evidence" value="ECO:0007669"/>
    <property type="project" value="UniProtKB-SubCell"/>
</dbReference>
<dbReference type="PANTHER" id="PTHR43266">
    <property type="entry name" value="MACROLIDE-EFFLUX PROTEIN"/>
    <property type="match status" value="1"/>
</dbReference>
<feature type="transmembrane region" description="Helical" evidence="7">
    <location>
        <begin position="134"/>
        <end position="159"/>
    </location>
</feature>
<evidence type="ECO:0000256" key="1">
    <source>
        <dbReference type="ARBA" id="ARBA00004651"/>
    </source>
</evidence>
<protein>
    <submittedName>
        <fullName evidence="9">Predicted arabinose efflux permease, MFS family</fullName>
    </submittedName>
</protein>
<feature type="transmembrane region" description="Helical" evidence="7">
    <location>
        <begin position="255"/>
        <end position="275"/>
    </location>
</feature>
<proteinExistence type="predicted"/>
<feature type="transmembrane region" description="Helical" evidence="7">
    <location>
        <begin position="78"/>
        <end position="96"/>
    </location>
</feature>
<feature type="transmembrane region" description="Helical" evidence="7">
    <location>
        <begin position="216"/>
        <end position="235"/>
    </location>
</feature>
<accession>A0A1I2KDB3</accession>
<dbReference type="Gene3D" id="1.20.1250.20">
    <property type="entry name" value="MFS general substrate transporter like domains"/>
    <property type="match status" value="1"/>
</dbReference>
<evidence type="ECO:0000256" key="4">
    <source>
        <dbReference type="ARBA" id="ARBA00022692"/>
    </source>
</evidence>
<evidence type="ECO:0000256" key="5">
    <source>
        <dbReference type="ARBA" id="ARBA00022989"/>
    </source>
</evidence>
<keyword evidence="10" id="KW-1185">Reference proteome</keyword>
<gene>
    <name evidence="9" type="ORF">SAMN04488025_101127</name>
</gene>
<dbReference type="RefSeq" id="WP_092035392.1">
    <property type="nucleotide sequence ID" value="NZ_FOOK01000001.1"/>
</dbReference>
<evidence type="ECO:0000256" key="7">
    <source>
        <dbReference type="SAM" id="Phobius"/>
    </source>
</evidence>
<feature type="transmembrane region" description="Helical" evidence="7">
    <location>
        <begin position="46"/>
        <end position="66"/>
    </location>
</feature>
<dbReference type="EMBL" id="FOOK01000001">
    <property type="protein sequence ID" value="SFF64200.1"/>
    <property type="molecule type" value="Genomic_DNA"/>
</dbReference>